<evidence type="ECO:0000313" key="1">
    <source>
        <dbReference type="EMBL" id="MEP1061060.1"/>
    </source>
</evidence>
<proteinExistence type="predicted"/>
<accession>A0ABV0KPD0</accession>
<organism evidence="1 2">
    <name type="scientific">Stenomitos frigidus AS-A4</name>
    <dbReference type="NCBI Taxonomy" id="2933935"/>
    <lineage>
        <taxon>Bacteria</taxon>
        <taxon>Bacillati</taxon>
        <taxon>Cyanobacteriota</taxon>
        <taxon>Cyanophyceae</taxon>
        <taxon>Leptolyngbyales</taxon>
        <taxon>Leptolyngbyaceae</taxon>
        <taxon>Stenomitos</taxon>
    </lineage>
</organism>
<dbReference type="EMBL" id="JAMPLM010000026">
    <property type="protein sequence ID" value="MEP1061060.1"/>
    <property type="molecule type" value="Genomic_DNA"/>
</dbReference>
<sequence>MYNPLEKLRKGEPFTDADPAYSDKALVSILKQIHDDLDAAVLDAYGWQDLQDASGKMKDGIDEIILERLVALNAERAKKERNGIIRWLRPDYQAPNEVQT</sequence>
<dbReference type="Proteomes" id="UP001476950">
    <property type="component" value="Unassembled WGS sequence"/>
</dbReference>
<gene>
    <name evidence="1" type="ORF">NDI38_21750</name>
</gene>
<comment type="caution">
    <text evidence="1">The sequence shown here is derived from an EMBL/GenBank/DDBJ whole genome shotgun (WGS) entry which is preliminary data.</text>
</comment>
<name>A0ABV0KPD0_9CYAN</name>
<reference evidence="1 2" key="1">
    <citation type="submission" date="2022-04" db="EMBL/GenBank/DDBJ databases">
        <title>Positive selection, recombination, and allopatry shape intraspecific diversity of widespread and dominant cyanobacteria.</title>
        <authorList>
            <person name="Wei J."/>
            <person name="Shu W."/>
            <person name="Hu C."/>
        </authorList>
    </citation>
    <scope>NUCLEOTIDE SEQUENCE [LARGE SCALE GENOMIC DNA]</scope>
    <source>
        <strain evidence="1 2">AS-A4</strain>
    </source>
</reference>
<keyword evidence="2" id="KW-1185">Reference proteome</keyword>
<evidence type="ECO:0000313" key="2">
    <source>
        <dbReference type="Proteomes" id="UP001476950"/>
    </source>
</evidence>
<dbReference type="RefSeq" id="WP_190449839.1">
    <property type="nucleotide sequence ID" value="NZ_JAMPLM010000026.1"/>
</dbReference>
<protein>
    <submittedName>
        <fullName evidence="1">Uncharacterized protein</fullName>
    </submittedName>
</protein>